<evidence type="ECO:0000313" key="2">
    <source>
        <dbReference type="EMBL" id="KAG2393996.1"/>
    </source>
</evidence>
<comment type="caution">
    <text evidence="2">The sequence shown here is derived from an EMBL/GenBank/DDBJ whole genome shotgun (WGS) entry which is preliminary data.</text>
</comment>
<feature type="region of interest" description="Disordered" evidence="1">
    <location>
        <begin position="72"/>
        <end position="151"/>
    </location>
</feature>
<reference evidence="2 3" key="1">
    <citation type="journal article" date="2018" name="BMC Genomics">
        <title>The genome of Naegleria lovaniensis, the basis for a comparative approach to unravel pathogenicity factors of the human pathogenic amoeba N. fowleri.</title>
        <authorList>
            <person name="Liechti N."/>
            <person name="Schurch N."/>
            <person name="Bruggmann R."/>
            <person name="Wittwer M."/>
        </authorList>
    </citation>
    <scope>NUCLEOTIDE SEQUENCE [LARGE SCALE GENOMIC DNA]</scope>
    <source>
        <strain evidence="2 3">ATCC 30569</strain>
    </source>
</reference>
<feature type="compositionally biased region" description="Acidic residues" evidence="1">
    <location>
        <begin position="124"/>
        <end position="133"/>
    </location>
</feature>
<feature type="compositionally biased region" description="Low complexity" evidence="1">
    <location>
        <begin position="370"/>
        <end position="392"/>
    </location>
</feature>
<proteinExistence type="predicted"/>
<organism evidence="2 3">
    <name type="scientific">Naegleria lovaniensis</name>
    <name type="common">Amoeba</name>
    <dbReference type="NCBI Taxonomy" id="51637"/>
    <lineage>
        <taxon>Eukaryota</taxon>
        <taxon>Discoba</taxon>
        <taxon>Heterolobosea</taxon>
        <taxon>Tetramitia</taxon>
        <taxon>Eutetramitia</taxon>
        <taxon>Vahlkampfiidae</taxon>
        <taxon>Naegleria</taxon>
    </lineage>
</organism>
<feature type="region of interest" description="Disordered" evidence="1">
    <location>
        <begin position="329"/>
        <end position="398"/>
    </location>
</feature>
<feature type="region of interest" description="Disordered" evidence="1">
    <location>
        <begin position="1"/>
        <end position="53"/>
    </location>
</feature>
<protein>
    <submittedName>
        <fullName evidence="2">Uncharacterized protein</fullName>
    </submittedName>
</protein>
<evidence type="ECO:0000256" key="1">
    <source>
        <dbReference type="SAM" id="MobiDB-lite"/>
    </source>
</evidence>
<gene>
    <name evidence="2" type="ORF">C9374_003760</name>
</gene>
<feature type="compositionally biased region" description="Polar residues" evidence="1">
    <location>
        <begin position="1"/>
        <end position="13"/>
    </location>
</feature>
<dbReference type="GeneID" id="68096215"/>
<feature type="compositionally biased region" description="Polar residues" evidence="1">
    <location>
        <begin position="72"/>
        <end position="82"/>
    </location>
</feature>
<evidence type="ECO:0000313" key="3">
    <source>
        <dbReference type="Proteomes" id="UP000816034"/>
    </source>
</evidence>
<name>A0AA88KS90_NAELO</name>
<feature type="compositionally biased region" description="Low complexity" evidence="1">
    <location>
        <begin position="342"/>
        <end position="360"/>
    </location>
</feature>
<feature type="compositionally biased region" description="Basic and acidic residues" evidence="1">
    <location>
        <begin position="114"/>
        <end position="123"/>
    </location>
</feature>
<sequence length="398" mass="45602">MSTNPQPKQLSKEQTNTTTAASQQSGTTTTTQHREPQATHSVPPDWAQIWMAQQETMMNKLSEIVHSLTPTAASSNVGSSAQHAAEAQAKTNSRNDDDDNKVVYHKKPGPFRDSSQHSSRDEDSTTDEDEFVEESDRVTSGTTPKDNLPNFQEIDLGDIEDVRMYLKKKGIKNLRSKDPIEIEELFRAERLKDLEHSSSKSFQTRMKALLSKYNYILKEQHISELLNENDKRIVSKSLPIIIQINNIICKLSRHVTSNIHTGENIEVNELISMLSIFMNTVITGGLDTNFETMENVSRRMITPSSNYDLLSPIIKKESERILTNKLHKEVSNKSISKPTKMRNNNYYKRNNRNFRYGNNNNDHHEDFQKSTFNNNNNNNNNNNYTSNFNNNNKSSRKF</sequence>
<dbReference type="Proteomes" id="UP000816034">
    <property type="component" value="Unassembled WGS sequence"/>
</dbReference>
<accession>A0AA88KS90</accession>
<keyword evidence="3" id="KW-1185">Reference proteome</keyword>
<dbReference type="EMBL" id="PYSW02000001">
    <property type="protein sequence ID" value="KAG2393996.1"/>
    <property type="molecule type" value="Genomic_DNA"/>
</dbReference>
<dbReference type="RefSeq" id="XP_044555890.1">
    <property type="nucleotide sequence ID" value="XM_044693324.1"/>
</dbReference>
<dbReference type="AlphaFoldDB" id="A0AA88KS90"/>
<feature type="compositionally biased region" description="Low complexity" evidence="1">
    <location>
        <begin position="14"/>
        <end position="31"/>
    </location>
</feature>